<gene>
    <name evidence="2" type="ORF">JKP88DRAFT_257920</name>
</gene>
<dbReference type="CDD" id="cd02947">
    <property type="entry name" value="TRX_family"/>
    <property type="match status" value="1"/>
</dbReference>
<evidence type="ECO:0000313" key="2">
    <source>
        <dbReference type="EMBL" id="KAG5181608.1"/>
    </source>
</evidence>
<dbReference type="InterPro" id="IPR013766">
    <property type="entry name" value="Thioredoxin_domain"/>
</dbReference>
<dbReference type="PANTHER" id="PTHR10438">
    <property type="entry name" value="THIOREDOXIN"/>
    <property type="match status" value="1"/>
</dbReference>
<dbReference type="InterPro" id="IPR050620">
    <property type="entry name" value="Thioredoxin_H-type-like"/>
</dbReference>
<accession>A0A835Z3K6</accession>
<proteinExistence type="predicted"/>
<reference evidence="2" key="1">
    <citation type="submission" date="2021-02" db="EMBL/GenBank/DDBJ databases">
        <title>First Annotated Genome of the Yellow-green Alga Tribonema minus.</title>
        <authorList>
            <person name="Mahan K.M."/>
        </authorList>
    </citation>
    <scope>NUCLEOTIDE SEQUENCE</scope>
    <source>
        <strain evidence="2">UTEX B ZZ1240</strain>
    </source>
</reference>
<comment type="caution">
    <text evidence="2">The sequence shown here is derived from an EMBL/GenBank/DDBJ whole genome shotgun (WGS) entry which is preliminary data.</text>
</comment>
<dbReference type="PANTHER" id="PTHR10438:SF468">
    <property type="entry name" value="THIOREDOXIN-1-RELATED"/>
    <property type="match status" value="1"/>
</dbReference>
<protein>
    <submittedName>
        <fullName evidence="2">Thioredoxin</fullName>
    </submittedName>
</protein>
<organism evidence="2 3">
    <name type="scientific">Tribonema minus</name>
    <dbReference type="NCBI Taxonomy" id="303371"/>
    <lineage>
        <taxon>Eukaryota</taxon>
        <taxon>Sar</taxon>
        <taxon>Stramenopiles</taxon>
        <taxon>Ochrophyta</taxon>
        <taxon>PX clade</taxon>
        <taxon>Xanthophyceae</taxon>
        <taxon>Tribonematales</taxon>
        <taxon>Tribonemataceae</taxon>
        <taxon>Tribonema</taxon>
    </lineage>
</organism>
<dbReference type="AlphaFoldDB" id="A0A835Z3K6"/>
<dbReference type="Gene3D" id="3.40.30.10">
    <property type="entry name" value="Glutaredoxin"/>
    <property type="match status" value="1"/>
</dbReference>
<dbReference type="EMBL" id="JAFCMP010000312">
    <property type="protein sequence ID" value="KAG5181608.1"/>
    <property type="molecule type" value="Genomic_DNA"/>
</dbReference>
<evidence type="ECO:0000259" key="1">
    <source>
        <dbReference type="Pfam" id="PF00085"/>
    </source>
</evidence>
<dbReference type="OrthoDB" id="2121326at2759"/>
<dbReference type="SUPFAM" id="SSF52833">
    <property type="entry name" value="Thioredoxin-like"/>
    <property type="match status" value="1"/>
</dbReference>
<evidence type="ECO:0000313" key="3">
    <source>
        <dbReference type="Proteomes" id="UP000664859"/>
    </source>
</evidence>
<dbReference type="Pfam" id="PF00085">
    <property type="entry name" value="Thioredoxin"/>
    <property type="match status" value="1"/>
</dbReference>
<feature type="domain" description="Thioredoxin" evidence="1">
    <location>
        <begin position="56"/>
        <end position="132"/>
    </location>
</feature>
<name>A0A835Z3K6_9STRA</name>
<keyword evidence="3" id="KW-1185">Reference proteome</keyword>
<dbReference type="Proteomes" id="UP000664859">
    <property type="component" value="Unassembled WGS sequence"/>
</dbReference>
<sequence>MYEESSKYADPHAVATDCVVEITSNEHLDRILATAAQVENPDAGYVDHHGNQRLPHRLIMIQVHANWCRACIGVRPKLLKLCARHPEVLCCKLNKGNHEDVAARLGIRALPTFVLYKNGKRIDHFTTADIETIEQGVLDNV</sequence>
<dbReference type="InterPro" id="IPR036249">
    <property type="entry name" value="Thioredoxin-like_sf"/>
</dbReference>